<feature type="region of interest" description="Disordered" evidence="8">
    <location>
        <begin position="1"/>
        <end position="57"/>
    </location>
</feature>
<dbReference type="Proteomes" id="UP000694867">
    <property type="component" value="Unplaced"/>
</dbReference>
<evidence type="ECO:0000256" key="5">
    <source>
        <dbReference type="ARBA" id="ARBA00022723"/>
    </source>
</evidence>
<sequence>MEKAGTLGASAPPAASEASQPPLYPQMPPMDPPPPYTPHPGFAVPQPQAVPQPAAPGVTVPPRVDIHVIRARMGPHSQQVTCGRCGALIMTETHVRPGLLTYLLCSALILLSCFWGCCLIPCCIPECQDVDHRCPSCNAHLGTYKRL</sequence>
<dbReference type="Pfam" id="PF10601">
    <property type="entry name" value="zf-LITAF-like"/>
    <property type="match status" value="1"/>
</dbReference>
<comment type="similarity">
    <text evidence="4">Belongs to the CDIP1/LITAF family.</text>
</comment>
<keyword evidence="6" id="KW-0862">Zinc</keyword>
<dbReference type="PROSITE" id="PS51837">
    <property type="entry name" value="LITAF"/>
    <property type="match status" value="1"/>
</dbReference>
<dbReference type="SMART" id="SM00714">
    <property type="entry name" value="LITAF"/>
    <property type="match status" value="1"/>
</dbReference>
<evidence type="ECO:0000256" key="4">
    <source>
        <dbReference type="ARBA" id="ARBA00005975"/>
    </source>
</evidence>
<comment type="subcellular location">
    <subcellularLocation>
        <location evidence="2">Endosome membrane</location>
        <topology evidence="2">Peripheral membrane protein</topology>
    </subcellularLocation>
    <subcellularLocation>
        <location evidence="1">Late endosome membrane</location>
    </subcellularLocation>
    <subcellularLocation>
        <location evidence="3">Lysosome membrane</location>
        <topology evidence="3">Peripheral membrane protein</topology>
        <orientation evidence="3">Cytoplasmic side</orientation>
    </subcellularLocation>
</comment>
<dbReference type="AlphaFoldDB" id="A0AAJ6QPI1"/>
<evidence type="ECO:0000256" key="2">
    <source>
        <dbReference type="ARBA" id="ARBA00004481"/>
    </source>
</evidence>
<dbReference type="GeneID" id="100907876"/>
<evidence type="ECO:0000256" key="8">
    <source>
        <dbReference type="SAM" id="MobiDB-lite"/>
    </source>
</evidence>
<evidence type="ECO:0000313" key="11">
    <source>
        <dbReference type="RefSeq" id="XP_003739526.1"/>
    </source>
</evidence>
<dbReference type="InterPro" id="IPR006629">
    <property type="entry name" value="LITAF"/>
</dbReference>
<dbReference type="KEGG" id="goe:100907876"/>
<dbReference type="RefSeq" id="XP_003739526.1">
    <property type="nucleotide sequence ID" value="XM_003739478.2"/>
</dbReference>
<dbReference type="GO" id="GO:0008270">
    <property type="term" value="F:zinc ion binding"/>
    <property type="evidence" value="ECO:0007669"/>
    <property type="project" value="TreeGrafter"/>
</dbReference>
<feature type="domain" description="LITAF" evidence="9">
    <location>
        <begin position="61"/>
        <end position="146"/>
    </location>
</feature>
<feature type="compositionally biased region" description="Low complexity" evidence="8">
    <location>
        <begin position="9"/>
        <end position="21"/>
    </location>
</feature>
<dbReference type="PANTHER" id="PTHR23292">
    <property type="entry name" value="LIPOPOLYSACCHARIDE-INDUCED TUMOR NECROSIS FACTOR-ALPHA FACTOR"/>
    <property type="match status" value="1"/>
</dbReference>
<dbReference type="InterPro" id="IPR037519">
    <property type="entry name" value="LITAF_fam"/>
</dbReference>
<organism evidence="10 11">
    <name type="scientific">Galendromus occidentalis</name>
    <name type="common">western predatory mite</name>
    <dbReference type="NCBI Taxonomy" id="34638"/>
    <lineage>
        <taxon>Eukaryota</taxon>
        <taxon>Metazoa</taxon>
        <taxon>Ecdysozoa</taxon>
        <taxon>Arthropoda</taxon>
        <taxon>Chelicerata</taxon>
        <taxon>Arachnida</taxon>
        <taxon>Acari</taxon>
        <taxon>Parasitiformes</taxon>
        <taxon>Mesostigmata</taxon>
        <taxon>Gamasina</taxon>
        <taxon>Phytoseioidea</taxon>
        <taxon>Phytoseiidae</taxon>
        <taxon>Typhlodrominae</taxon>
        <taxon>Galendromus</taxon>
    </lineage>
</organism>
<dbReference type="GO" id="GO:0005765">
    <property type="term" value="C:lysosomal membrane"/>
    <property type="evidence" value="ECO:0007669"/>
    <property type="project" value="UniProtKB-SubCell"/>
</dbReference>
<protein>
    <submittedName>
        <fullName evidence="11">Lipopolysaccharide-induced tumor necrosis factor-alpha factor homolog</fullName>
    </submittedName>
</protein>
<dbReference type="PANTHER" id="PTHR23292:SF6">
    <property type="entry name" value="FI16602P1-RELATED"/>
    <property type="match status" value="1"/>
</dbReference>
<evidence type="ECO:0000256" key="1">
    <source>
        <dbReference type="ARBA" id="ARBA00004414"/>
    </source>
</evidence>
<evidence type="ECO:0000313" key="10">
    <source>
        <dbReference type="Proteomes" id="UP000694867"/>
    </source>
</evidence>
<reference evidence="11" key="1">
    <citation type="submission" date="2025-08" db="UniProtKB">
        <authorList>
            <consortium name="RefSeq"/>
        </authorList>
    </citation>
    <scope>IDENTIFICATION</scope>
</reference>
<dbReference type="GO" id="GO:0031902">
    <property type="term" value="C:late endosome membrane"/>
    <property type="evidence" value="ECO:0007669"/>
    <property type="project" value="UniProtKB-SubCell"/>
</dbReference>
<keyword evidence="5" id="KW-0479">Metal-binding</keyword>
<proteinExistence type="inferred from homology"/>
<accession>A0AAJ6QPI1</accession>
<evidence type="ECO:0000256" key="6">
    <source>
        <dbReference type="ARBA" id="ARBA00022833"/>
    </source>
</evidence>
<evidence type="ECO:0000256" key="7">
    <source>
        <dbReference type="ARBA" id="ARBA00023136"/>
    </source>
</evidence>
<keyword evidence="10" id="KW-1185">Reference proteome</keyword>
<keyword evidence="7" id="KW-0472">Membrane</keyword>
<name>A0AAJ6QPI1_9ACAR</name>
<feature type="compositionally biased region" description="Pro residues" evidence="8">
    <location>
        <begin position="22"/>
        <end position="38"/>
    </location>
</feature>
<gene>
    <name evidence="11" type="primary">LOC100907876</name>
</gene>
<evidence type="ECO:0000259" key="9">
    <source>
        <dbReference type="PROSITE" id="PS51837"/>
    </source>
</evidence>
<evidence type="ECO:0000256" key="3">
    <source>
        <dbReference type="ARBA" id="ARBA00004630"/>
    </source>
</evidence>